<keyword evidence="3" id="KW-1185">Reference proteome</keyword>
<dbReference type="PANTHER" id="PTHR16504">
    <property type="entry name" value="5'(3')-DEOXYRIBONUCLEOTIDASE"/>
    <property type="match status" value="1"/>
</dbReference>
<evidence type="ECO:0000256" key="1">
    <source>
        <dbReference type="ARBA" id="ARBA00009589"/>
    </source>
</evidence>
<evidence type="ECO:0000313" key="3">
    <source>
        <dbReference type="Proteomes" id="UP000002964"/>
    </source>
</evidence>
<dbReference type="GO" id="GO:0008253">
    <property type="term" value="F:5'-nucleotidase activity"/>
    <property type="evidence" value="ECO:0007669"/>
    <property type="project" value="InterPro"/>
</dbReference>
<dbReference type="STRING" id="631362.Thi970DRAFT_03226"/>
<evidence type="ECO:0000313" key="2">
    <source>
        <dbReference type="EMBL" id="EIC19639.1"/>
    </source>
</evidence>
<sequence length="155" mass="17680">MHGNPMLKILYLDMDGVLVDFLSALPRVDPSLVQKHDGHLDDIPGLFALMQPMPGAVAAYHELRTLFDTYLLSTAPWENPSAWSDKRVWVERYLGESARKRLILTHHKHLNQGDFLVDDRTRHGADRFVGEHLHFGSPAFPDWPAVLAYLRTQSN</sequence>
<dbReference type="GO" id="GO:0009223">
    <property type="term" value="P:pyrimidine deoxyribonucleotide catabolic process"/>
    <property type="evidence" value="ECO:0007669"/>
    <property type="project" value="TreeGrafter"/>
</dbReference>
<proteinExistence type="inferred from homology"/>
<reference evidence="2 3" key="2">
    <citation type="submission" date="2011-11" db="EMBL/GenBank/DDBJ databases">
        <authorList>
            <consortium name="US DOE Joint Genome Institute"/>
            <person name="Lucas S."/>
            <person name="Han J."/>
            <person name="Lapidus A."/>
            <person name="Cheng J.-F."/>
            <person name="Goodwin L."/>
            <person name="Pitluck S."/>
            <person name="Peters L."/>
            <person name="Ovchinnikova G."/>
            <person name="Zhang X."/>
            <person name="Detter J.C."/>
            <person name="Han C."/>
            <person name="Tapia R."/>
            <person name="Land M."/>
            <person name="Hauser L."/>
            <person name="Kyrpides N."/>
            <person name="Ivanova N."/>
            <person name="Pagani I."/>
            <person name="Vogl K."/>
            <person name="Liu Z."/>
            <person name="Overmann J."/>
            <person name="Frigaard N.-U."/>
            <person name="Bryant D."/>
            <person name="Woyke T."/>
        </authorList>
    </citation>
    <scope>NUCLEOTIDE SEQUENCE [LARGE SCALE GENOMIC DNA]</scope>
    <source>
        <strain evidence="2 3">970</strain>
    </source>
</reference>
<name>H8Z672_9GAMM</name>
<dbReference type="SUPFAM" id="SSF56784">
    <property type="entry name" value="HAD-like"/>
    <property type="match status" value="1"/>
</dbReference>
<accession>H8Z672</accession>
<dbReference type="AlphaFoldDB" id="H8Z672"/>
<dbReference type="Pfam" id="PF06941">
    <property type="entry name" value="NT5C"/>
    <property type="match status" value="1"/>
</dbReference>
<reference evidence="3" key="1">
    <citation type="submission" date="2011-06" db="EMBL/GenBank/DDBJ databases">
        <authorList>
            <consortium name="US DOE Joint Genome Institute (JGI-PGF)"/>
            <person name="Lucas S."/>
            <person name="Han J."/>
            <person name="Lapidus A."/>
            <person name="Cheng J.-F."/>
            <person name="Goodwin L."/>
            <person name="Pitluck S."/>
            <person name="Peters L."/>
            <person name="Land M.L."/>
            <person name="Hauser L."/>
            <person name="Vogl K."/>
            <person name="Liu Z."/>
            <person name="Overmann J."/>
            <person name="Frigaard N.-U."/>
            <person name="Bryant D.A."/>
            <person name="Woyke T.J."/>
        </authorList>
    </citation>
    <scope>NUCLEOTIDE SEQUENCE [LARGE SCALE GENOMIC DNA]</scope>
    <source>
        <strain evidence="3">970</strain>
    </source>
</reference>
<dbReference type="Proteomes" id="UP000002964">
    <property type="component" value="Unassembled WGS sequence"/>
</dbReference>
<dbReference type="EMBL" id="JH603170">
    <property type="protein sequence ID" value="EIC19639.1"/>
    <property type="molecule type" value="Genomic_DNA"/>
</dbReference>
<comment type="similarity">
    <text evidence="1">Belongs to the 5'(3')-deoxyribonucleotidase family.</text>
</comment>
<dbReference type="RefSeq" id="WP_009150044.1">
    <property type="nucleotide sequence ID" value="NZ_CP121471.1"/>
</dbReference>
<dbReference type="eggNOG" id="COG4502">
    <property type="taxonomic scope" value="Bacteria"/>
</dbReference>
<dbReference type="HOGENOM" id="CLU_100259_0_0_6"/>
<dbReference type="SFLD" id="SFLDG01126">
    <property type="entry name" value="C1.2:_Nucleotidase_Like"/>
    <property type="match status" value="1"/>
</dbReference>
<dbReference type="InterPro" id="IPR036412">
    <property type="entry name" value="HAD-like_sf"/>
</dbReference>
<dbReference type="PANTHER" id="PTHR16504:SF4">
    <property type="entry name" value="5'(3')-DEOXYRIBONUCLEOTIDASE"/>
    <property type="match status" value="1"/>
</dbReference>
<dbReference type="InterPro" id="IPR010708">
    <property type="entry name" value="5'(3')-deoxyribonucleotidase"/>
</dbReference>
<organism evidence="2 3">
    <name type="scientific">Thiorhodovibrio frisius</name>
    <dbReference type="NCBI Taxonomy" id="631362"/>
    <lineage>
        <taxon>Bacteria</taxon>
        <taxon>Pseudomonadati</taxon>
        <taxon>Pseudomonadota</taxon>
        <taxon>Gammaproteobacteria</taxon>
        <taxon>Chromatiales</taxon>
        <taxon>Chromatiaceae</taxon>
        <taxon>Thiorhodovibrio</taxon>
    </lineage>
</organism>
<dbReference type="SFLD" id="SFLDS00003">
    <property type="entry name" value="Haloacid_Dehalogenase"/>
    <property type="match status" value="1"/>
</dbReference>
<dbReference type="SFLD" id="SFLDG01145">
    <property type="entry name" value="C1.2.1"/>
    <property type="match status" value="1"/>
</dbReference>
<gene>
    <name evidence="2" type="ORF">Thi970DRAFT_03226</name>
</gene>
<protein>
    <submittedName>
        <fullName evidence="2">Uncharacterized protein</fullName>
    </submittedName>
</protein>
<dbReference type="Gene3D" id="3.40.50.1000">
    <property type="entry name" value="HAD superfamily/HAD-like"/>
    <property type="match status" value="1"/>
</dbReference>
<dbReference type="InterPro" id="IPR023214">
    <property type="entry name" value="HAD_sf"/>
</dbReference>